<dbReference type="EMBL" id="FWFS01000004">
    <property type="protein sequence ID" value="SLN38274.1"/>
    <property type="molecule type" value="Genomic_DNA"/>
</dbReference>
<keyword evidence="2" id="KW-1133">Transmembrane helix</keyword>
<gene>
    <name evidence="3" type="ORF">AQS8620_01435</name>
</gene>
<proteinExistence type="predicted"/>
<evidence type="ECO:0000313" key="4">
    <source>
        <dbReference type="Proteomes" id="UP000193862"/>
    </source>
</evidence>
<keyword evidence="2" id="KW-0472">Membrane</keyword>
<dbReference type="Pfam" id="PF10779">
    <property type="entry name" value="XhlA"/>
    <property type="match status" value="1"/>
</dbReference>
<feature type="transmembrane region" description="Helical" evidence="2">
    <location>
        <begin position="56"/>
        <end position="78"/>
    </location>
</feature>
<accession>A0A1Y5SEN7</accession>
<protein>
    <submittedName>
        <fullName evidence="3">Hemolysin XhlA</fullName>
    </submittedName>
</protein>
<dbReference type="InterPro" id="IPR019715">
    <property type="entry name" value="Haemolysin_XhlA"/>
</dbReference>
<evidence type="ECO:0000313" key="3">
    <source>
        <dbReference type="EMBL" id="SLN38274.1"/>
    </source>
</evidence>
<feature type="compositionally biased region" description="Basic and acidic residues" evidence="1">
    <location>
        <begin position="8"/>
        <end position="23"/>
    </location>
</feature>
<sequence>MTDVPAHVSERLNRSDQRLDGHEKRLTQLEKNEAGMVQWRMGTTKSLESIQSGIQWIFRLIIGGLITAAIAFVIAGGLNGS</sequence>
<keyword evidence="4" id="KW-1185">Reference proteome</keyword>
<organism evidence="3 4">
    <name type="scientific">Aquimixticola soesokkakensis</name>
    <dbReference type="NCBI Taxonomy" id="1519096"/>
    <lineage>
        <taxon>Bacteria</taxon>
        <taxon>Pseudomonadati</taxon>
        <taxon>Pseudomonadota</taxon>
        <taxon>Alphaproteobacteria</taxon>
        <taxon>Rhodobacterales</taxon>
        <taxon>Paracoccaceae</taxon>
        <taxon>Aquimixticola</taxon>
    </lineage>
</organism>
<evidence type="ECO:0000256" key="2">
    <source>
        <dbReference type="SAM" id="Phobius"/>
    </source>
</evidence>
<dbReference type="AlphaFoldDB" id="A0A1Y5SEN7"/>
<dbReference type="Proteomes" id="UP000193862">
    <property type="component" value="Unassembled WGS sequence"/>
</dbReference>
<evidence type="ECO:0000256" key="1">
    <source>
        <dbReference type="SAM" id="MobiDB-lite"/>
    </source>
</evidence>
<reference evidence="3 4" key="1">
    <citation type="submission" date="2017-03" db="EMBL/GenBank/DDBJ databases">
        <authorList>
            <person name="Afonso C.L."/>
            <person name="Miller P.J."/>
            <person name="Scott M.A."/>
            <person name="Spackman E."/>
            <person name="Goraichik I."/>
            <person name="Dimitrov K.M."/>
            <person name="Suarez D.L."/>
            <person name="Swayne D.E."/>
        </authorList>
    </citation>
    <scope>NUCLEOTIDE SEQUENCE [LARGE SCALE GENOMIC DNA]</scope>
    <source>
        <strain evidence="3 4">CECT 8620</strain>
    </source>
</reference>
<keyword evidence="2" id="KW-0812">Transmembrane</keyword>
<dbReference type="RefSeq" id="WP_234990403.1">
    <property type="nucleotide sequence ID" value="NZ_FWFS01000004.1"/>
</dbReference>
<feature type="region of interest" description="Disordered" evidence="1">
    <location>
        <begin position="1"/>
        <end position="23"/>
    </location>
</feature>
<name>A0A1Y5SEN7_9RHOB</name>